<evidence type="ECO:0000313" key="2">
    <source>
        <dbReference type="EMBL" id="GBP97832.1"/>
    </source>
</evidence>
<dbReference type="Proteomes" id="UP000299102">
    <property type="component" value="Unassembled WGS sequence"/>
</dbReference>
<gene>
    <name evidence="2" type="ORF">EVAR_95646_1</name>
</gene>
<reference evidence="2 3" key="1">
    <citation type="journal article" date="2019" name="Commun. Biol.">
        <title>The bagworm genome reveals a unique fibroin gene that provides high tensile strength.</title>
        <authorList>
            <person name="Kono N."/>
            <person name="Nakamura H."/>
            <person name="Ohtoshi R."/>
            <person name="Tomita M."/>
            <person name="Numata K."/>
            <person name="Arakawa K."/>
        </authorList>
    </citation>
    <scope>NUCLEOTIDE SEQUENCE [LARGE SCALE GENOMIC DNA]</scope>
</reference>
<accession>A0A4C2ADE5</accession>
<evidence type="ECO:0000313" key="3">
    <source>
        <dbReference type="Proteomes" id="UP000299102"/>
    </source>
</evidence>
<feature type="compositionally biased region" description="Basic and acidic residues" evidence="1">
    <location>
        <begin position="38"/>
        <end position="49"/>
    </location>
</feature>
<feature type="region of interest" description="Disordered" evidence="1">
    <location>
        <begin position="25"/>
        <end position="49"/>
    </location>
</feature>
<organism evidence="2 3">
    <name type="scientific">Eumeta variegata</name>
    <name type="common">Bagworm moth</name>
    <name type="synonym">Eumeta japonica</name>
    <dbReference type="NCBI Taxonomy" id="151549"/>
    <lineage>
        <taxon>Eukaryota</taxon>
        <taxon>Metazoa</taxon>
        <taxon>Ecdysozoa</taxon>
        <taxon>Arthropoda</taxon>
        <taxon>Hexapoda</taxon>
        <taxon>Insecta</taxon>
        <taxon>Pterygota</taxon>
        <taxon>Neoptera</taxon>
        <taxon>Endopterygota</taxon>
        <taxon>Lepidoptera</taxon>
        <taxon>Glossata</taxon>
        <taxon>Ditrysia</taxon>
        <taxon>Tineoidea</taxon>
        <taxon>Psychidae</taxon>
        <taxon>Oiketicinae</taxon>
        <taxon>Eumeta</taxon>
    </lineage>
</organism>
<dbReference type="EMBL" id="BGZK01003012">
    <property type="protein sequence ID" value="GBP97832.1"/>
    <property type="molecule type" value="Genomic_DNA"/>
</dbReference>
<proteinExistence type="predicted"/>
<comment type="caution">
    <text evidence="2">The sequence shown here is derived from an EMBL/GenBank/DDBJ whole genome shotgun (WGS) entry which is preliminary data.</text>
</comment>
<dbReference type="AlphaFoldDB" id="A0A4C2ADE5"/>
<name>A0A4C2ADE5_EUMVA</name>
<protein>
    <submittedName>
        <fullName evidence="2">Uncharacterized protein</fullName>
    </submittedName>
</protein>
<sequence>MVYRDDADSSAVDRSDTIVLRLPSAPAAVKHRRGSGAENRRNREEEHEKSLFRHTVVNCDVTERRLAARARRYPITRRIHKHLVLSAPRFSPPVCTPSLLPERTCSGSADTQFSSAPRDVGRGVASHEIRSVKIATV</sequence>
<evidence type="ECO:0000256" key="1">
    <source>
        <dbReference type="SAM" id="MobiDB-lite"/>
    </source>
</evidence>
<keyword evidence="3" id="KW-1185">Reference proteome</keyword>